<dbReference type="PANTHER" id="PTHR42715">
    <property type="entry name" value="BETA-GLUCOSIDASE"/>
    <property type="match status" value="1"/>
</dbReference>
<dbReference type="PANTHER" id="PTHR42715:SF10">
    <property type="entry name" value="BETA-GLUCOSIDASE"/>
    <property type="match status" value="1"/>
</dbReference>
<dbReference type="EMBL" id="BAABHK010000007">
    <property type="protein sequence ID" value="GAA4629419.1"/>
    <property type="molecule type" value="Genomic_DNA"/>
</dbReference>
<dbReference type="Gene3D" id="3.20.20.300">
    <property type="entry name" value="Glycoside hydrolase, family 3, N-terminal domain"/>
    <property type="match status" value="1"/>
</dbReference>
<dbReference type="InterPro" id="IPR011658">
    <property type="entry name" value="PA14_dom"/>
</dbReference>
<dbReference type="PROSITE" id="PS51820">
    <property type="entry name" value="PA14"/>
    <property type="match status" value="1"/>
</dbReference>
<dbReference type="Pfam" id="PF01915">
    <property type="entry name" value="Glyco_hydro_3_C"/>
    <property type="match status" value="1"/>
</dbReference>
<evidence type="ECO:0000256" key="2">
    <source>
        <dbReference type="ARBA" id="ARBA00022801"/>
    </source>
</evidence>
<dbReference type="InterPro" id="IPR050288">
    <property type="entry name" value="Cellulose_deg_GH3"/>
</dbReference>
<accession>A0ABP8UGM9</accession>
<dbReference type="SUPFAM" id="SSF52279">
    <property type="entry name" value="Beta-D-glucan exohydrolase, C-terminal domain"/>
    <property type="match status" value="1"/>
</dbReference>
<proteinExistence type="inferred from homology"/>
<dbReference type="Pfam" id="PF07691">
    <property type="entry name" value="PA14"/>
    <property type="match status" value="1"/>
</dbReference>
<dbReference type="Gene3D" id="2.60.120.260">
    <property type="entry name" value="Galactose-binding domain-like"/>
    <property type="match status" value="1"/>
</dbReference>
<keyword evidence="2 4" id="KW-0378">Hydrolase</keyword>
<comment type="similarity">
    <text evidence="1">Belongs to the glycosyl hydrolase 3 family.</text>
</comment>
<dbReference type="InterPro" id="IPR013783">
    <property type="entry name" value="Ig-like_fold"/>
</dbReference>
<dbReference type="GO" id="GO:0016787">
    <property type="term" value="F:hydrolase activity"/>
    <property type="evidence" value="ECO:0007669"/>
    <property type="project" value="UniProtKB-KW"/>
</dbReference>
<dbReference type="SUPFAM" id="SSF56988">
    <property type="entry name" value="Anthrax protective antigen"/>
    <property type="match status" value="1"/>
</dbReference>
<dbReference type="Gene3D" id="3.40.50.1700">
    <property type="entry name" value="Glycoside hydrolase family 3 C-terminal domain"/>
    <property type="match status" value="1"/>
</dbReference>
<dbReference type="InterPro" id="IPR001764">
    <property type="entry name" value="Glyco_hydro_3_N"/>
</dbReference>
<dbReference type="InterPro" id="IPR036962">
    <property type="entry name" value="Glyco_hydro_3_N_sf"/>
</dbReference>
<dbReference type="InterPro" id="IPR017853">
    <property type="entry name" value="GH"/>
</dbReference>
<dbReference type="SMART" id="SM01217">
    <property type="entry name" value="Fn3_like"/>
    <property type="match status" value="1"/>
</dbReference>
<evidence type="ECO:0000256" key="1">
    <source>
        <dbReference type="ARBA" id="ARBA00005336"/>
    </source>
</evidence>
<dbReference type="Proteomes" id="UP001501442">
    <property type="component" value="Unassembled WGS sequence"/>
</dbReference>
<dbReference type="PRINTS" id="PR00133">
    <property type="entry name" value="GLHYDRLASE3"/>
</dbReference>
<dbReference type="InterPro" id="IPR026891">
    <property type="entry name" value="Fn3-like"/>
</dbReference>
<comment type="caution">
    <text evidence="4">The sequence shown here is derived from an EMBL/GenBank/DDBJ whole genome shotgun (WGS) entry which is preliminary data.</text>
</comment>
<dbReference type="SMART" id="SM00758">
    <property type="entry name" value="PA14"/>
    <property type="match status" value="1"/>
</dbReference>
<dbReference type="Pfam" id="PF00933">
    <property type="entry name" value="Glyco_hydro_3"/>
    <property type="match status" value="1"/>
</dbReference>
<dbReference type="InterPro" id="IPR037524">
    <property type="entry name" value="PA14/GLEYA"/>
</dbReference>
<gene>
    <name evidence="4" type="ORF">GCM10023196_050210</name>
</gene>
<protein>
    <submittedName>
        <fullName evidence="4">Glycoside hydrolase family 3 C-terminal domain-containing protein</fullName>
    </submittedName>
</protein>
<evidence type="ECO:0000313" key="5">
    <source>
        <dbReference type="Proteomes" id="UP001501442"/>
    </source>
</evidence>
<dbReference type="SUPFAM" id="SSF51445">
    <property type="entry name" value="(Trans)glycosidases"/>
    <property type="match status" value="1"/>
</dbReference>
<dbReference type="InterPro" id="IPR036881">
    <property type="entry name" value="Glyco_hydro_3_C_sf"/>
</dbReference>
<name>A0ABP8UGM9_9ACTN</name>
<feature type="domain" description="PA14" evidence="3">
    <location>
        <begin position="423"/>
        <end position="562"/>
    </location>
</feature>
<organism evidence="4 5">
    <name type="scientific">Actinoallomurus vinaceus</name>
    <dbReference type="NCBI Taxonomy" id="1080074"/>
    <lineage>
        <taxon>Bacteria</taxon>
        <taxon>Bacillati</taxon>
        <taxon>Actinomycetota</taxon>
        <taxon>Actinomycetes</taxon>
        <taxon>Streptosporangiales</taxon>
        <taxon>Thermomonosporaceae</taxon>
        <taxon>Actinoallomurus</taxon>
    </lineage>
</organism>
<dbReference type="InterPro" id="IPR002772">
    <property type="entry name" value="Glyco_hydro_3_C"/>
</dbReference>
<dbReference type="Gene3D" id="2.60.40.10">
    <property type="entry name" value="Immunoglobulins"/>
    <property type="match status" value="1"/>
</dbReference>
<dbReference type="Pfam" id="PF14310">
    <property type="entry name" value="Fn3-like"/>
    <property type="match status" value="1"/>
</dbReference>
<reference evidence="5" key="1">
    <citation type="journal article" date="2019" name="Int. J. Syst. Evol. Microbiol.">
        <title>The Global Catalogue of Microorganisms (GCM) 10K type strain sequencing project: providing services to taxonomists for standard genome sequencing and annotation.</title>
        <authorList>
            <consortium name="The Broad Institute Genomics Platform"/>
            <consortium name="The Broad Institute Genome Sequencing Center for Infectious Disease"/>
            <person name="Wu L."/>
            <person name="Ma J."/>
        </authorList>
    </citation>
    <scope>NUCLEOTIDE SEQUENCE [LARGE SCALE GENOMIC DNA]</scope>
    <source>
        <strain evidence="5">JCM 17939</strain>
    </source>
</reference>
<sequence>MLALAGMTTAGPAHADPADCSAWMDTHLPASERADLVTAQMTLDEKLGMMHAVSDSTHDRETLPIPRLCIPALRLNNGPAGVGSSGPVQAQTTALPAPLGLAASFDPAVARAYGVVEGRETRDTGRNLMEGPDINIARTPLNGRTFEAYGEDPYLAGRIAAGNIDGIQSQGVIADAKHYLANNQETDRDQVDEHIDERTLHEIYMPAFEESAKRSGSIMCSKNKVNGAYACEHQALLQGVLKNDWGYRGFVVSDFSSCHDTVRCATGGLDFELPNGAHYGDPLKTAVQSGQVPMATVDEHVHRILSTMFRFGLFDRPQATRPIDARRDGAVSRTAAEAGTVLLKNSGGVLPLRKDRSVALIGPGAGNAAATGGGSVGVAPLYKVSPLDAFKKRGVTVEYAEGMPPVDLGPQPALPSYTMTSEDGGHGWTARHYDNTTWTGEPKLTRVDPWIDMDPTGGIPAPGLPPNGWSIRWTGTFTAPVDGDYTFNLTNHAHATLYLDGASVLDNNGGFPGVTKSVTVHLTAGQRHSMRVDWAKPNAQAMIELSWAPPPNTPDVQIAEAVQAAKKADTAVVFVANKDTEAIDRSSLALPGYQDKLVEAVAAANPRTIVVLNTGGPVSMPWAGKVAGLMEAWYPGEEDGNAMADVLLGDTDPSGRLPITFPKSLADTPASTPEQYPGVNGVATYSEGLRVGYRHYDAKNIEPLFPFGYGLSYTTFAYRNLTVHGHGTDITVGADVTDIGHRIGTAVPQLYIGAPDEPPAQLKGFIKIRLRPGQTRHVAFTLDSRSFASWDTASHGWTVTGGTYRIMLGTGSRDIRLRHEIHLPPTKS</sequence>
<evidence type="ECO:0000259" key="3">
    <source>
        <dbReference type="PROSITE" id="PS51820"/>
    </source>
</evidence>
<keyword evidence="5" id="KW-1185">Reference proteome</keyword>
<evidence type="ECO:0000313" key="4">
    <source>
        <dbReference type="EMBL" id="GAA4629419.1"/>
    </source>
</evidence>